<sequence>MRNRHTILLHKASALQRPCCSYQHRNLNLGQAPHCIPPNGSWRKQASTKSPGISEASNSQKDDAIGPKPLNRPLGLPYPPQVGQNTGVDSRTLRQRKAEFMNHEKHMERRIQLVKEFSKPYFREWTGLRYQEGKTFLSNQRIFKSDKALFFPNLFGRTLDRLNPLQHTTPVFRGKISIVSVFSSLWAEQQAASFVGIKQNPTLHQILQGSNELVQQVQINVEDNWLKALLIRSFTSRLRKKLPEAQHGKYFLVTKGFTDQLKEQIGIINGKVGYVYLLDEVCRIRWAGNSVATPPEMESLNNGLRRLVEEKRRNMSIGQ</sequence>
<dbReference type="Pfam" id="PF05176">
    <property type="entry name" value="ATP-synt_10"/>
    <property type="match status" value="1"/>
</dbReference>
<feature type="compositionally biased region" description="Polar residues" evidence="1">
    <location>
        <begin position="42"/>
        <end position="59"/>
    </location>
</feature>
<name>A0A0D8JVG2_COCIM</name>
<dbReference type="GeneID" id="24164054"/>
<gene>
    <name evidence="2" type="ORF">CIMG_12254</name>
</gene>
<dbReference type="RefSeq" id="XP_012213733.1">
    <property type="nucleotide sequence ID" value="XM_012358310.1"/>
</dbReference>
<dbReference type="GO" id="GO:0005743">
    <property type="term" value="C:mitochondrial inner membrane"/>
    <property type="evidence" value="ECO:0007669"/>
    <property type="project" value="TreeGrafter"/>
</dbReference>
<dbReference type="PANTHER" id="PTHR28106:SF1">
    <property type="entry name" value="MITOCHONDRIAL ATPASE COMPLEX SUBUNIT ATP10"/>
    <property type="match status" value="1"/>
</dbReference>
<evidence type="ECO:0000313" key="2">
    <source>
        <dbReference type="EMBL" id="KJF61297.1"/>
    </source>
</evidence>
<dbReference type="OrthoDB" id="17089at2759"/>
<dbReference type="Proteomes" id="UP000001261">
    <property type="component" value="Unassembled WGS sequence"/>
</dbReference>
<reference evidence="3" key="2">
    <citation type="journal article" date="2010" name="Genome Res.">
        <title>Population genomic sequencing of Coccidioides fungi reveals recent hybridization and transposon control.</title>
        <authorList>
            <person name="Neafsey D.E."/>
            <person name="Barker B.M."/>
            <person name="Sharpton T.J."/>
            <person name="Stajich J.E."/>
            <person name="Park D.J."/>
            <person name="Whiston E."/>
            <person name="Hung C.-Y."/>
            <person name="McMahan C."/>
            <person name="White J."/>
            <person name="Sykes S."/>
            <person name="Heiman D."/>
            <person name="Young S."/>
            <person name="Zeng Q."/>
            <person name="Abouelleil A."/>
            <person name="Aftuck L."/>
            <person name="Bessette D."/>
            <person name="Brown A."/>
            <person name="FitzGerald M."/>
            <person name="Lui A."/>
            <person name="Macdonald J.P."/>
            <person name="Priest M."/>
            <person name="Orbach M.J."/>
            <person name="Galgiani J.N."/>
            <person name="Kirkland T.N."/>
            <person name="Cole G.T."/>
            <person name="Birren B.W."/>
            <person name="Henn M.R."/>
            <person name="Taylor J.W."/>
            <person name="Rounsley S.D."/>
        </authorList>
    </citation>
    <scope>GENOME REANNOTATION</scope>
    <source>
        <strain evidence="3">RS</strain>
    </source>
</reference>
<reference evidence="3" key="1">
    <citation type="journal article" date="2009" name="Genome Res.">
        <title>Comparative genomic analyses of the human fungal pathogens Coccidioides and their relatives.</title>
        <authorList>
            <person name="Sharpton T.J."/>
            <person name="Stajich J.E."/>
            <person name="Rounsley S.D."/>
            <person name="Gardner M.J."/>
            <person name="Wortman J.R."/>
            <person name="Jordar V.S."/>
            <person name="Maiti R."/>
            <person name="Kodira C.D."/>
            <person name="Neafsey D.E."/>
            <person name="Zeng Q."/>
            <person name="Hung C.-Y."/>
            <person name="McMahan C."/>
            <person name="Muszewska A."/>
            <person name="Grynberg M."/>
            <person name="Mandel M.A."/>
            <person name="Kellner E.M."/>
            <person name="Barker B.M."/>
            <person name="Galgiani J.N."/>
            <person name="Orbach M.J."/>
            <person name="Kirkland T.N."/>
            <person name="Cole G.T."/>
            <person name="Henn M.R."/>
            <person name="Birren B.W."/>
            <person name="Taylor J.W."/>
        </authorList>
    </citation>
    <scope>NUCLEOTIDE SEQUENCE [LARGE SCALE GENOMIC DNA]</scope>
    <source>
        <strain evidence="3">RS</strain>
    </source>
</reference>
<feature type="region of interest" description="Disordered" evidence="1">
    <location>
        <begin position="38"/>
        <end position="89"/>
    </location>
</feature>
<dbReference type="AlphaFoldDB" id="A0A0D8JVG2"/>
<evidence type="ECO:0000313" key="3">
    <source>
        <dbReference type="Proteomes" id="UP000001261"/>
    </source>
</evidence>
<dbReference type="OMA" id="YFPNFHG"/>
<dbReference type="InParanoid" id="A0A0D8JVG2"/>
<dbReference type="VEuPathDB" id="FungiDB:CIMG_12254"/>
<accession>A0A0D8JVG2</accession>
<dbReference type="EMBL" id="GG704915">
    <property type="protein sequence ID" value="KJF61297.1"/>
    <property type="molecule type" value="Genomic_DNA"/>
</dbReference>
<dbReference type="FunCoup" id="A0A0D8JVG2">
    <property type="interactions" value="144"/>
</dbReference>
<dbReference type="InterPro" id="IPR007849">
    <property type="entry name" value="ATP10"/>
</dbReference>
<proteinExistence type="predicted"/>
<protein>
    <submittedName>
        <fullName evidence="2">F1F0 ATP synthase assembly protein Atp10</fullName>
    </submittedName>
</protein>
<keyword evidence="3" id="KW-1185">Reference proteome</keyword>
<organism evidence="2 3">
    <name type="scientific">Coccidioides immitis (strain RS)</name>
    <name type="common">Valley fever fungus</name>
    <dbReference type="NCBI Taxonomy" id="246410"/>
    <lineage>
        <taxon>Eukaryota</taxon>
        <taxon>Fungi</taxon>
        <taxon>Dikarya</taxon>
        <taxon>Ascomycota</taxon>
        <taxon>Pezizomycotina</taxon>
        <taxon>Eurotiomycetes</taxon>
        <taxon>Eurotiomycetidae</taxon>
        <taxon>Onygenales</taxon>
        <taxon>Onygenaceae</taxon>
        <taxon>Coccidioides</taxon>
    </lineage>
</organism>
<dbReference type="KEGG" id="cim:CIMG_12254"/>
<dbReference type="PANTHER" id="PTHR28106">
    <property type="entry name" value="MITOCHONDRIAL ATPASE COMPLEX SUBUNIT ATP10"/>
    <property type="match status" value="1"/>
</dbReference>
<evidence type="ECO:0000256" key="1">
    <source>
        <dbReference type="SAM" id="MobiDB-lite"/>
    </source>
</evidence>
<dbReference type="GO" id="GO:0033615">
    <property type="term" value="P:mitochondrial proton-transporting ATP synthase complex assembly"/>
    <property type="evidence" value="ECO:0007669"/>
    <property type="project" value="TreeGrafter"/>
</dbReference>